<protein>
    <submittedName>
        <fullName evidence="1">Uncharacterized protein</fullName>
    </submittedName>
</protein>
<dbReference type="Proteomes" id="UP001596156">
    <property type="component" value="Unassembled WGS sequence"/>
</dbReference>
<organism evidence="1 2">
    <name type="scientific">Streptomyces fimbriatus</name>
    <dbReference type="NCBI Taxonomy" id="68197"/>
    <lineage>
        <taxon>Bacteria</taxon>
        <taxon>Bacillati</taxon>
        <taxon>Actinomycetota</taxon>
        <taxon>Actinomycetes</taxon>
        <taxon>Kitasatosporales</taxon>
        <taxon>Streptomycetaceae</taxon>
        <taxon>Streptomyces</taxon>
    </lineage>
</organism>
<sequence>MPLAHRSGAYAVTAMYSVPDDAWYLEWDPAAGQQNLVTVIIPDEDPAWESTVCFAPQEPHLDVPV</sequence>
<keyword evidence="2" id="KW-1185">Reference proteome</keyword>
<evidence type="ECO:0000313" key="2">
    <source>
        <dbReference type="Proteomes" id="UP001596156"/>
    </source>
</evidence>
<gene>
    <name evidence="1" type="ORF">ACFPN6_36390</name>
</gene>
<evidence type="ECO:0000313" key="1">
    <source>
        <dbReference type="EMBL" id="MFC5229907.1"/>
    </source>
</evidence>
<accession>A0ABW0DK92</accession>
<dbReference type="EMBL" id="JBHSKL010000059">
    <property type="protein sequence ID" value="MFC5229907.1"/>
    <property type="molecule type" value="Genomic_DNA"/>
</dbReference>
<comment type="caution">
    <text evidence="1">The sequence shown here is derived from an EMBL/GenBank/DDBJ whole genome shotgun (WGS) entry which is preliminary data.</text>
</comment>
<reference evidence="2" key="1">
    <citation type="journal article" date="2019" name="Int. J. Syst. Evol. Microbiol.">
        <title>The Global Catalogue of Microorganisms (GCM) 10K type strain sequencing project: providing services to taxonomists for standard genome sequencing and annotation.</title>
        <authorList>
            <consortium name="The Broad Institute Genomics Platform"/>
            <consortium name="The Broad Institute Genome Sequencing Center for Infectious Disease"/>
            <person name="Wu L."/>
            <person name="Ma J."/>
        </authorList>
    </citation>
    <scope>NUCLEOTIDE SEQUENCE [LARGE SCALE GENOMIC DNA]</scope>
    <source>
        <strain evidence="2">CCM 8479</strain>
    </source>
</reference>
<dbReference type="RefSeq" id="WP_381573963.1">
    <property type="nucleotide sequence ID" value="NZ_BAAASS010000015.1"/>
</dbReference>
<name>A0ABW0DK92_STRFI</name>
<proteinExistence type="predicted"/>